<name>A0A5E4W7Q2_9BURK</name>
<evidence type="ECO:0000313" key="3">
    <source>
        <dbReference type="EMBL" id="VVE20752.1"/>
    </source>
</evidence>
<comment type="similarity">
    <text evidence="1">Belongs to the UPF0213 family.</text>
</comment>
<dbReference type="RefSeq" id="WP_246171325.1">
    <property type="nucleotide sequence ID" value="NZ_CABPSH010000007.1"/>
</dbReference>
<dbReference type="Pfam" id="PF01541">
    <property type="entry name" value="GIY-YIG"/>
    <property type="match status" value="1"/>
</dbReference>
<sequence length="158" mass="17035">MLATLTAPSDLHNDRREHATLRALTCHAPQRFLDPAGNALRATVHAMTIAAPKPWFLYLLECAGGRIYTGITVDVEARYAAHVAGKGARFTRAYPPSRILLSLTFADRSAASRAEYRVKQLSALQKRALIAGTFDCDFGNAGEVDAVADLKAPDGPAE</sequence>
<evidence type="ECO:0000256" key="1">
    <source>
        <dbReference type="ARBA" id="ARBA00007435"/>
    </source>
</evidence>
<dbReference type="EMBL" id="CABPSH010000007">
    <property type="protein sequence ID" value="VVE20752.1"/>
    <property type="molecule type" value="Genomic_DNA"/>
</dbReference>
<accession>A0A5E4W7Q2</accession>
<dbReference type="PANTHER" id="PTHR34477">
    <property type="entry name" value="UPF0213 PROTEIN YHBQ"/>
    <property type="match status" value="1"/>
</dbReference>
<dbReference type="SUPFAM" id="SSF82771">
    <property type="entry name" value="GIY-YIG endonuclease"/>
    <property type="match status" value="1"/>
</dbReference>
<gene>
    <name evidence="3" type="ORF">PEP31012_03135</name>
</gene>
<dbReference type="InterPro" id="IPR050190">
    <property type="entry name" value="UPF0213_domain"/>
</dbReference>
<proteinExistence type="inferred from homology"/>
<feature type="domain" description="GIY-YIG" evidence="2">
    <location>
        <begin position="53"/>
        <end position="130"/>
    </location>
</feature>
<dbReference type="CDD" id="cd10456">
    <property type="entry name" value="GIY-YIG_UPF0213"/>
    <property type="match status" value="1"/>
</dbReference>
<dbReference type="Proteomes" id="UP000400981">
    <property type="component" value="Unassembled WGS sequence"/>
</dbReference>
<dbReference type="Gene3D" id="3.40.1440.10">
    <property type="entry name" value="GIY-YIG endonuclease"/>
    <property type="match status" value="1"/>
</dbReference>
<dbReference type="AlphaFoldDB" id="A0A5E4W7Q2"/>
<dbReference type="InterPro" id="IPR000305">
    <property type="entry name" value="GIY-YIG_endonuc"/>
</dbReference>
<evidence type="ECO:0000259" key="2">
    <source>
        <dbReference type="PROSITE" id="PS50164"/>
    </source>
</evidence>
<keyword evidence="4" id="KW-1185">Reference proteome</keyword>
<dbReference type="PROSITE" id="PS50164">
    <property type="entry name" value="GIY_YIG"/>
    <property type="match status" value="1"/>
</dbReference>
<dbReference type="InterPro" id="IPR035901">
    <property type="entry name" value="GIY-YIG_endonuc_sf"/>
</dbReference>
<protein>
    <submittedName>
        <fullName evidence="3">GIY-YIG nuclease superfamily protein</fullName>
    </submittedName>
</protein>
<dbReference type="PANTHER" id="PTHR34477:SF1">
    <property type="entry name" value="UPF0213 PROTEIN YHBQ"/>
    <property type="match status" value="1"/>
</dbReference>
<organism evidence="3 4">
    <name type="scientific">Pandoraea eparura</name>
    <dbReference type="NCBI Taxonomy" id="2508291"/>
    <lineage>
        <taxon>Bacteria</taxon>
        <taxon>Pseudomonadati</taxon>
        <taxon>Pseudomonadota</taxon>
        <taxon>Betaproteobacteria</taxon>
        <taxon>Burkholderiales</taxon>
        <taxon>Burkholderiaceae</taxon>
        <taxon>Pandoraea</taxon>
    </lineage>
</organism>
<evidence type="ECO:0000313" key="4">
    <source>
        <dbReference type="Proteomes" id="UP000400981"/>
    </source>
</evidence>
<reference evidence="3 4" key="1">
    <citation type="submission" date="2019-08" db="EMBL/GenBank/DDBJ databases">
        <authorList>
            <person name="Peeters C."/>
        </authorList>
    </citation>
    <scope>NUCLEOTIDE SEQUENCE [LARGE SCALE GENOMIC DNA]</scope>
    <source>
        <strain evidence="3 4">LMG 31012</strain>
    </source>
</reference>